<sequence length="344" mass="39240">MVKKNVNDMTSILEDLYPLGFCYRAIVIGIKFWTLRTDAEGDVIWELLCETEEIIMGEEGAAFYASRKLAFLPNELEAFHAGSREWSHRPTRAKKMQASAMAKAALPDAPKWIRRLYRRGRTCGDFLCHWEGFVKFTLKHNGSKNIIDAKWYMIPFNAPGSAVVPYTSVAGTALDASDKSSQQNRVILRRAFREILQDPLWYEQRADDAPITVFGGQRRFDLYKDGLASSGINTNTFLVFDRICMASVLESGRSIESMRICAFEADYPLPEKIYAEGYQGYTLVRLDQLVYNFYELRSIKADKVGMDEIWQAAQQSRNAAFVSLDTKEAGNWTPSNPMGRFFSW</sequence>
<proteinExistence type="predicted"/>
<accession>A0A4S8R0N2</accession>
<dbReference type="OrthoDB" id="4777915at2759"/>
<dbReference type="AlphaFoldDB" id="A0A4S8R0N2"/>
<dbReference type="EMBL" id="PQXL01000115">
    <property type="protein sequence ID" value="THV51313.1"/>
    <property type="molecule type" value="Genomic_DNA"/>
</dbReference>
<reference evidence="1 2" key="1">
    <citation type="submission" date="2017-12" db="EMBL/GenBank/DDBJ databases">
        <title>Comparative genomics of Botrytis spp.</title>
        <authorList>
            <person name="Valero-Jimenez C.A."/>
            <person name="Tapia P."/>
            <person name="Veloso J."/>
            <person name="Silva-Moreno E."/>
            <person name="Staats M."/>
            <person name="Valdes J.H."/>
            <person name="Van Kan J.A.L."/>
        </authorList>
    </citation>
    <scope>NUCLEOTIDE SEQUENCE [LARGE SCALE GENOMIC DNA]</scope>
    <source>
        <strain evidence="1 2">MUCL435</strain>
    </source>
</reference>
<gene>
    <name evidence="1" type="ORF">BGAL_0115g00140</name>
</gene>
<evidence type="ECO:0000313" key="2">
    <source>
        <dbReference type="Proteomes" id="UP000308671"/>
    </source>
</evidence>
<organism evidence="1 2">
    <name type="scientific">Botrytis galanthina</name>
    <dbReference type="NCBI Taxonomy" id="278940"/>
    <lineage>
        <taxon>Eukaryota</taxon>
        <taxon>Fungi</taxon>
        <taxon>Dikarya</taxon>
        <taxon>Ascomycota</taxon>
        <taxon>Pezizomycotina</taxon>
        <taxon>Leotiomycetes</taxon>
        <taxon>Helotiales</taxon>
        <taxon>Sclerotiniaceae</taxon>
        <taxon>Botrytis</taxon>
    </lineage>
</organism>
<dbReference type="Proteomes" id="UP000308671">
    <property type="component" value="Unassembled WGS sequence"/>
</dbReference>
<evidence type="ECO:0000313" key="1">
    <source>
        <dbReference type="EMBL" id="THV51313.1"/>
    </source>
</evidence>
<comment type="caution">
    <text evidence="1">The sequence shown here is derived from an EMBL/GenBank/DDBJ whole genome shotgun (WGS) entry which is preliminary data.</text>
</comment>
<protein>
    <submittedName>
        <fullName evidence="1">Uncharacterized protein</fullName>
    </submittedName>
</protein>
<keyword evidence="2" id="KW-1185">Reference proteome</keyword>
<name>A0A4S8R0N2_9HELO</name>